<reference evidence="1" key="1">
    <citation type="submission" date="2014-09" db="EMBL/GenBank/DDBJ databases">
        <authorList>
            <person name="Magalhaes I.L.F."/>
            <person name="Oliveira U."/>
            <person name="Santos F.R."/>
            <person name="Vidigal T.H.D.A."/>
            <person name="Brescovit A.D."/>
            <person name="Santos A.J."/>
        </authorList>
    </citation>
    <scope>NUCLEOTIDE SEQUENCE</scope>
    <source>
        <tissue evidence="1">Shoot tissue taken approximately 20 cm above the soil surface</tissue>
    </source>
</reference>
<dbReference type="AlphaFoldDB" id="A0A0A8YZS6"/>
<dbReference type="EMBL" id="GBRH01267885">
    <property type="protein sequence ID" value="JAD30010.1"/>
    <property type="molecule type" value="Transcribed_RNA"/>
</dbReference>
<name>A0A0A8YZS6_ARUDO</name>
<sequence length="25" mass="2923">MHVIRCLLQFAKLFNAVNFMLIGDK</sequence>
<reference evidence="1" key="2">
    <citation type="journal article" date="2015" name="Data Brief">
        <title>Shoot transcriptome of the giant reed, Arundo donax.</title>
        <authorList>
            <person name="Barrero R.A."/>
            <person name="Guerrero F.D."/>
            <person name="Moolhuijzen P."/>
            <person name="Goolsby J.A."/>
            <person name="Tidwell J."/>
            <person name="Bellgard S.E."/>
            <person name="Bellgard M.I."/>
        </authorList>
    </citation>
    <scope>NUCLEOTIDE SEQUENCE</scope>
    <source>
        <tissue evidence="1">Shoot tissue taken approximately 20 cm above the soil surface</tissue>
    </source>
</reference>
<organism evidence="1">
    <name type="scientific">Arundo donax</name>
    <name type="common">Giant reed</name>
    <name type="synonym">Donax arundinaceus</name>
    <dbReference type="NCBI Taxonomy" id="35708"/>
    <lineage>
        <taxon>Eukaryota</taxon>
        <taxon>Viridiplantae</taxon>
        <taxon>Streptophyta</taxon>
        <taxon>Embryophyta</taxon>
        <taxon>Tracheophyta</taxon>
        <taxon>Spermatophyta</taxon>
        <taxon>Magnoliopsida</taxon>
        <taxon>Liliopsida</taxon>
        <taxon>Poales</taxon>
        <taxon>Poaceae</taxon>
        <taxon>PACMAD clade</taxon>
        <taxon>Arundinoideae</taxon>
        <taxon>Arundineae</taxon>
        <taxon>Arundo</taxon>
    </lineage>
</organism>
<protein>
    <submittedName>
        <fullName evidence="1">Uncharacterized protein</fullName>
    </submittedName>
</protein>
<evidence type="ECO:0000313" key="1">
    <source>
        <dbReference type="EMBL" id="JAD30010.1"/>
    </source>
</evidence>
<accession>A0A0A8YZS6</accession>
<proteinExistence type="predicted"/>